<feature type="transmembrane region" description="Helical" evidence="3">
    <location>
        <begin position="579"/>
        <end position="600"/>
    </location>
</feature>
<dbReference type="SUPFAM" id="SSF56399">
    <property type="entry name" value="ADP-ribosylation"/>
    <property type="match status" value="1"/>
</dbReference>
<evidence type="ECO:0000259" key="5">
    <source>
        <dbReference type="PROSITE" id="PS50157"/>
    </source>
</evidence>
<keyword evidence="3" id="KW-1133">Transmembrane helix</keyword>
<keyword evidence="1" id="KW-0863">Zinc-finger</keyword>
<name>A0AAD6Q9U3_9ROSI</name>
<dbReference type="Proteomes" id="UP001164929">
    <property type="component" value="Chromosome 9"/>
</dbReference>
<dbReference type="EMBL" id="JAQIZT010000009">
    <property type="protein sequence ID" value="KAJ6984579.1"/>
    <property type="molecule type" value="Genomic_DNA"/>
</dbReference>
<evidence type="ECO:0000256" key="2">
    <source>
        <dbReference type="SAM" id="MobiDB-lite"/>
    </source>
</evidence>
<sequence>MAPNIGSVFNKFLSLFVLLLHLGCFTFTTKLDDHYPNNPPPTKKRKKVSPLAPISSSPSRLKSHKALSSSWSYLKSIFSSKSSKTQTQSGTPTLTSARSSQQSIVTTIPPETHLPEVPPRIKSSTGSCEESDISTDHHFFPLRNDIFPCTACGEIFQKPQLLEQHQATKHAVTQLLDGDSGKNIVHIIFKTGWSCKEKSPEIHRILKIHNSPKILSRFEEYREFVRAKAARNSKRGDERCIADGNELLRFYCSTFMCDLGLNEDSSICNQQYCSVCGIIKSGFSPKMDGISTLSTSWRAHMAIPEEIEEEFKFMNVKRAMLVCRVVAGRVGCDLEEDVDKQDGGSDSVLGRGGSGVHTRLDEEELLVFNPRAVLPCFVISIIHDEDVLLVFMAIHAILKRLCGMSDFKLDVVLGQDFPEPGFRPEKGRTISGAEKINAAVYKIFSFNHAGRRATSNGFFRGNGADSDRLGLPNGGDGKREHGSGKKYGPLISGTAYCISSCGMIMLNKIALSTYNFNAGISLMFYQNLVSCLVVAVLSLSGVVSVEKLNWKLVRVWIPVNVIFVGMLVSGMYSLKYINIAMVTILKNVTNIITAIGELYIFRKHQNQKVWTAMFLMIISAISGGITDISFDSMGYTWQIMNCILTACYSLTLRKVMDTAKQLTRSGSLNEISMVLLNNLLSLPFGIILILLFDEWEYIITTDVIKLPMFWVVATASGLLGLAISFTSLLVGSLNKIPLSFAGLVLFKVPLSLPNLFSILFGLFAGIFFARAKMS</sequence>
<dbReference type="GO" id="GO:0008270">
    <property type="term" value="F:zinc ion binding"/>
    <property type="evidence" value="ECO:0007669"/>
    <property type="project" value="UniProtKB-KW"/>
</dbReference>
<dbReference type="PROSITE" id="PS50157">
    <property type="entry name" value="ZINC_FINGER_C2H2_2"/>
    <property type="match status" value="1"/>
</dbReference>
<feature type="transmembrane region" description="Helical" evidence="3">
    <location>
        <begin position="673"/>
        <end position="692"/>
    </location>
</feature>
<keyword evidence="4" id="KW-0732">Signal</keyword>
<accession>A0AAD6Q9U3</accession>
<comment type="caution">
    <text evidence="6">The sequence shown here is derived from an EMBL/GenBank/DDBJ whole genome shotgun (WGS) entry which is preliminary data.</text>
</comment>
<feature type="region of interest" description="Disordered" evidence="2">
    <location>
        <begin position="33"/>
        <end position="61"/>
    </location>
</feature>
<dbReference type="InterPro" id="IPR013087">
    <property type="entry name" value="Znf_C2H2_type"/>
</dbReference>
<evidence type="ECO:0000256" key="4">
    <source>
        <dbReference type="SAM" id="SignalP"/>
    </source>
</evidence>
<feature type="chain" id="PRO_5042056034" description="C2H2-type domain-containing protein" evidence="4">
    <location>
        <begin position="29"/>
        <end position="774"/>
    </location>
</feature>
<dbReference type="PANTHER" id="PTHR31681:SF4">
    <property type="entry name" value="C2H2-LIKE ZINC FINGER PROTEIN"/>
    <property type="match status" value="1"/>
</dbReference>
<feature type="transmembrane region" description="Helical" evidence="3">
    <location>
        <begin position="635"/>
        <end position="652"/>
    </location>
</feature>
<feature type="signal peptide" evidence="4">
    <location>
        <begin position="1"/>
        <end position="28"/>
    </location>
</feature>
<feature type="domain" description="C2H2-type" evidence="5">
    <location>
        <begin position="147"/>
        <end position="175"/>
    </location>
</feature>
<keyword evidence="3" id="KW-0472">Membrane</keyword>
<feature type="region of interest" description="Disordered" evidence="2">
    <location>
        <begin position="83"/>
        <end position="102"/>
    </location>
</feature>
<keyword evidence="1" id="KW-0479">Metal-binding</keyword>
<gene>
    <name evidence="6" type="ORF">NC653_022763</name>
</gene>
<dbReference type="Gene3D" id="3.90.228.10">
    <property type="match status" value="1"/>
</dbReference>
<reference evidence="6" key="1">
    <citation type="journal article" date="2023" name="Mol. Ecol. Resour.">
        <title>Chromosome-level genome assembly of a triploid poplar Populus alba 'Berolinensis'.</title>
        <authorList>
            <person name="Chen S."/>
            <person name="Yu Y."/>
            <person name="Wang X."/>
            <person name="Wang S."/>
            <person name="Zhang T."/>
            <person name="Zhou Y."/>
            <person name="He R."/>
            <person name="Meng N."/>
            <person name="Wang Y."/>
            <person name="Liu W."/>
            <person name="Liu Z."/>
            <person name="Liu J."/>
            <person name="Guo Q."/>
            <person name="Huang H."/>
            <person name="Sederoff R.R."/>
            <person name="Wang G."/>
            <person name="Qu G."/>
            <person name="Chen S."/>
        </authorList>
    </citation>
    <scope>NUCLEOTIDE SEQUENCE</scope>
    <source>
        <strain evidence="6">SC-2020</strain>
    </source>
</reference>
<dbReference type="AlphaFoldDB" id="A0AAD6Q9U3"/>
<proteinExistence type="predicted"/>
<keyword evidence="7" id="KW-1185">Reference proteome</keyword>
<feature type="transmembrane region" description="Helical" evidence="3">
    <location>
        <begin position="609"/>
        <end position="629"/>
    </location>
</feature>
<keyword evidence="1" id="KW-0862">Zinc</keyword>
<dbReference type="PANTHER" id="PTHR31681">
    <property type="entry name" value="C2H2-LIKE ZINC FINGER PROTEIN"/>
    <property type="match status" value="1"/>
</dbReference>
<feature type="transmembrane region" description="Helical" evidence="3">
    <location>
        <begin position="743"/>
        <end position="769"/>
    </location>
</feature>
<evidence type="ECO:0000313" key="6">
    <source>
        <dbReference type="EMBL" id="KAJ6984579.1"/>
    </source>
</evidence>
<feature type="transmembrane region" description="Helical" evidence="3">
    <location>
        <begin position="555"/>
        <end position="573"/>
    </location>
</feature>
<feature type="transmembrane region" description="Helical" evidence="3">
    <location>
        <begin position="523"/>
        <end position="543"/>
    </location>
</feature>
<dbReference type="PROSITE" id="PS00028">
    <property type="entry name" value="ZINC_FINGER_C2H2_1"/>
    <property type="match status" value="1"/>
</dbReference>
<organism evidence="6 7">
    <name type="scientific">Populus alba x Populus x berolinensis</name>
    <dbReference type="NCBI Taxonomy" id="444605"/>
    <lineage>
        <taxon>Eukaryota</taxon>
        <taxon>Viridiplantae</taxon>
        <taxon>Streptophyta</taxon>
        <taxon>Embryophyta</taxon>
        <taxon>Tracheophyta</taxon>
        <taxon>Spermatophyta</taxon>
        <taxon>Magnoliopsida</taxon>
        <taxon>eudicotyledons</taxon>
        <taxon>Gunneridae</taxon>
        <taxon>Pentapetalae</taxon>
        <taxon>rosids</taxon>
        <taxon>fabids</taxon>
        <taxon>Malpighiales</taxon>
        <taxon>Salicaceae</taxon>
        <taxon>Saliceae</taxon>
        <taxon>Populus</taxon>
    </lineage>
</organism>
<feature type="transmembrane region" description="Helical" evidence="3">
    <location>
        <begin position="708"/>
        <end position="731"/>
    </location>
</feature>
<protein>
    <recommendedName>
        <fullName evidence="5">C2H2-type domain-containing protein</fullName>
    </recommendedName>
</protein>
<evidence type="ECO:0000256" key="1">
    <source>
        <dbReference type="PROSITE-ProRule" id="PRU00042"/>
    </source>
</evidence>
<feature type="compositionally biased region" description="Polar residues" evidence="2">
    <location>
        <begin position="85"/>
        <end position="102"/>
    </location>
</feature>
<evidence type="ECO:0000256" key="3">
    <source>
        <dbReference type="SAM" id="Phobius"/>
    </source>
</evidence>
<keyword evidence="3" id="KW-0812">Transmembrane</keyword>
<evidence type="ECO:0000313" key="7">
    <source>
        <dbReference type="Proteomes" id="UP001164929"/>
    </source>
</evidence>